<dbReference type="InterPro" id="IPR009057">
    <property type="entry name" value="Homeodomain-like_sf"/>
</dbReference>
<feature type="domain" description="HTH tetR-type" evidence="3">
    <location>
        <begin position="4"/>
        <end position="64"/>
    </location>
</feature>
<gene>
    <name evidence="4" type="ORF">QJS35_26735</name>
</gene>
<accession>A0ABV1L2F1</accession>
<reference evidence="4 5" key="1">
    <citation type="journal article" date="2023" name="Genome Announc.">
        <title>Pan-Genome Analyses of the Genus Cohnella and Proposal of the Novel Species Cohnella silvisoli sp. nov., Isolated from Forest Soil.</title>
        <authorList>
            <person name="Wang C."/>
            <person name="Mao L."/>
            <person name="Bao G."/>
            <person name="Zhu H."/>
        </authorList>
    </citation>
    <scope>NUCLEOTIDE SEQUENCE [LARGE SCALE GENOMIC DNA]</scope>
    <source>
        <strain evidence="4 5">NL03-T5-1</strain>
    </source>
</reference>
<dbReference type="SUPFAM" id="SSF46689">
    <property type="entry name" value="Homeodomain-like"/>
    <property type="match status" value="1"/>
</dbReference>
<dbReference type="Gene3D" id="1.10.357.10">
    <property type="entry name" value="Tetracycline Repressor, domain 2"/>
    <property type="match status" value="1"/>
</dbReference>
<protein>
    <submittedName>
        <fullName evidence="4">Helix-turn-helix domain-containing protein</fullName>
    </submittedName>
</protein>
<keyword evidence="5" id="KW-1185">Reference proteome</keyword>
<dbReference type="Pfam" id="PF00440">
    <property type="entry name" value="TetR_N"/>
    <property type="match status" value="1"/>
</dbReference>
<dbReference type="Proteomes" id="UP001493487">
    <property type="component" value="Unassembled WGS sequence"/>
</dbReference>
<keyword evidence="1 2" id="KW-0238">DNA-binding</keyword>
<evidence type="ECO:0000256" key="1">
    <source>
        <dbReference type="ARBA" id="ARBA00023125"/>
    </source>
</evidence>
<dbReference type="PANTHER" id="PTHR43479">
    <property type="entry name" value="ACREF/ENVCD OPERON REPRESSOR-RELATED"/>
    <property type="match status" value="1"/>
</dbReference>
<evidence type="ECO:0000259" key="3">
    <source>
        <dbReference type="PROSITE" id="PS50977"/>
    </source>
</evidence>
<dbReference type="PROSITE" id="PS50977">
    <property type="entry name" value="HTH_TETR_2"/>
    <property type="match status" value="1"/>
</dbReference>
<sequence length="195" mass="22307">MNTTSTYTVILETGYRLFAEHGFEKTSMAMIAKEVGISKPALYYHFLSKEAIIDVLFEEICKDIGFASFFNVQDYSKDNFEEKLIFDGLSIISKQKEDDNYSRIMNQYQALGYRNPKYSRKLLDSLDGFTVGFVELLRHGASIGAMADKDTLIKAQMLTMIIDSMDNFMSYGFEYGYEDIWTKAVKAIVLEDAVK</sequence>
<feature type="DNA-binding region" description="H-T-H motif" evidence="2">
    <location>
        <begin position="27"/>
        <end position="46"/>
    </location>
</feature>
<dbReference type="PROSITE" id="PS01081">
    <property type="entry name" value="HTH_TETR_1"/>
    <property type="match status" value="1"/>
</dbReference>
<comment type="caution">
    <text evidence="4">The sequence shown here is derived from an EMBL/GenBank/DDBJ whole genome shotgun (WGS) entry which is preliminary data.</text>
</comment>
<dbReference type="InterPro" id="IPR050624">
    <property type="entry name" value="HTH-type_Tx_Regulator"/>
</dbReference>
<evidence type="ECO:0000256" key="2">
    <source>
        <dbReference type="PROSITE-ProRule" id="PRU00335"/>
    </source>
</evidence>
<dbReference type="PANTHER" id="PTHR43479:SF11">
    <property type="entry name" value="ACREF_ENVCD OPERON REPRESSOR-RELATED"/>
    <property type="match status" value="1"/>
</dbReference>
<dbReference type="PRINTS" id="PR00455">
    <property type="entry name" value="HTHTETR"/>
</dbReference>
<evidence type="ECO:0000313" key="5">
    <source>
        <dbReference type="Proteomes" id="UP001493487"/>
    </source>
</evidence>
<name>A0ABV1L2F1_9BACL</name>
<dbReference type="InterPro" id="IPR023772">
    <property type="entry name" value="DNA-bd_HTH_TetR-type_CS"/>
</dbReference>
<dbReference type="EMBL" id="JASKHM010000018">
    <property type="protein sequence ID" value="MEQ4485981.1"/>
    <property type="molecule type" value="Genomic_DNA"/>
</dbReference>
<proteinExistence type="predicted"/>
<dbReference type="RefSeq" id="WP_232189033.1">
    <property type="nucleotide sequence ID" value="NZ_JAIOAP010000017.1"/>
</dbReference>
<organism evidence="4 5">
    <name type="scientific">Cohnella silvisoli</name>
    <dbReference type="NCBI Taxonomy" id="2873699"/>
    <lineage>
        <taxon>Bacteria</taxon>
        <taxon>Bacillati</taxon>
        <taxon>Bacillota</taxon>
        <taxon>Bacilli</taxon>
        <taxon>Bacillales</taxon>
        <taxon>Paenibacillaceae</taxon>
        <taxon>Cohnella</taxon>
    </lineage>
</organism>
<dbReference type="InterPro" id="IPR001647">
    <property type="entry name" value="HTH_TetR"/>
</dbReference>
<evidence type="ECO:0000313" key="4">
    <source>
        <dbReference type="EMBL" id="MEQ4485981.1"/>
    </source>
</evidence>